<keyword evidence="2" id="KW-1185">Reference proteome</keyword>
<name>A0ACB7U761_DIOAL</name>
<sequence>MDDIASQILHGCKLAGELETNLPNLLNQSQHNLLIDSCDQIVQTFSKAIRQLTTSKEDRSSGHGFIENEEEKTDDVVCAGVGATIGREEDPLAPAEKQMGSPDTSESVEMIKPHRIGPGSGIRRAEEPSTDAAVMLIGTSGESSIGAASMTSNKMKKRLAFTPNEMGRNVKDLLLRVRKQMDELGDDGYNWRKYGVTIDAVKEIVVRKSECKDSRRILLHLKSSIMAPTLAGAPSAYPATILPLILSTTRKTNPNLFQSS</sequence>
<proteinExistence type="predicted"/>
<reference evidence="2" key="1">
    <citation type="journal article" date="2022" name="Nat. Commun.">
        <title>Chromosome evolution and the genetic basis of agronomically important traits in greater yam.</title>
        <authorList>
            <person name="Bredeson J.V."/>
            <person name="Lyons J.B."/>
            <person name="Oniyinde I.O."/>
            <person name="Okereke N.R."/>
            <person name="Kolade O."/>
            <person name="Nnabue I."/>
            <person name="Nwadili C.O."/>
            <person name="Hribova E."/>
            <person name="Parker M."/>
            <person name="Nwogha J."/>
            <person name="Shu S."/>
            <person name="Carlson J."/>
            <person name="Kariba R."/>
            <person name="Muthemba S."/>
            <person name="Knop K."/>
            <person name="Barton G.J."/>
            <person name="Sherwood A.V."/>
            <person name="Lopez-Montes A."/>
            <person name="Asiedu R."/>
            <person name="Jamnadass R."/>
            <person name="Muchugi A."/>
            <person name="Goodstein D."/>
            <person name="Egesi C.N."/>
            <person name="Featherston J."/>
            <person name="Asfaw A."/>
            <person name="Simpson G.G."/>
            <person name="Dolezel J."/>
            <person name="Hendre P.S."/>
            <person name="Van Deynze A."/>
            <person name="Kumar P.L."/>
            <person name="Obidiegwu J.E."/>
            <person name="Bhattacharjee R."/>
            <person name="Rokhsar D.S."/>
        </authorList>
    </citation>
    <scope>NUCLEOTIDE SEQUENCE [LARGE SCALE GENOMIC DNA]</scope>
    <source>
        <strain evidence="2">cv. TDa95/00328</strain>
    </source>
</reference>
<comment type="caution">
    <text evidence="1">The sequence shown here is derived from an EMBL/GenBank/DDBJ whole genome shotgun (WGS) entry which is preliminary data.</text>
</comment>
<accession>A0ACB7U761</accession>
<dbReference type="EMBL" id="CM037028">
    <property type="protein sequence ID" value="KAH7656165.1"/>
    <property type="molecule type" value="Genomic_DNA"/>
</dbReference>
<organism evidence="1 2">
    <name type="scientific">Dioscorea alata</name>
    <name type="common">Purple yam</name>
    <dbReference type="NCBI Taxonomy" id="55571"/>
    <lineage>
        <taxon>Eukaryota</taxon>
        <taxon>Viridiplantae</taxon>
        <taxon>Streptophyta</taxon>
        <taxon>Embryophyta</taxon>
        <taxon>Tracheophyta</taxon>
        <taxon>Spermatophyta</taxon>
        <taxon>Magnoliopsida</taxon>
        <taxon>Liliopsida</taxon>
        <taxon>Dioscoreales</taxon>
        <taxon>Dioscoreaceae</taxon>
        <taxon>Dioscorea</taxon>
    </lineage>
</organism>
<evidence type="ECO:0000313" key="1">
    <source>
        <dbReference type="EMBL" id="KAH7656165.1"/>
    </source>
</evidence>
<gene>
    <name evidence="1" type="ORF">IHE45_18G060100</name>
</gene>
<protein>
    <submittedName>
        <fullName evidence="1">WRKY domain-containing protein</fullName>
    </submittedName>
</protein>
<evidence type="ECO:0000313" key="2">
    <source>
        <dbReference type="Proteomes" id="UP000827976"/>
    </source>
</evidence>
<dbReference type="Proteomes" id="UP000827976">
    <property type="component" value="Chromosome 18"/>
</dbReference>